<evidence type="ECO:0000313" key="1">
    <source>
        <dbReference type="EMBL" id="RFU93879.1"/>
    </source>
</evidence>
<organism evidence="1 2">
    <name type="scientific">Sphaerochaeta halotolerans</name>
    <dbReference type="NCBI Taxonomy" id="2293840"/>
    <lineage>
        <taxon>Bacteria</taxon>
        <taxon>Pseudomonadati</taxon>
        <taxon>Spirochaetota</taxon>
        <taxon>Spirochaetia</taxon>
        <taxon>Spirochaetales</taxon>
        <taxon>Sphaerochaetaceae</taxon>
        <taxon>Sphaerochaeta</taxon>
    </lineage>
</organism>
<name>A0A372MDK7_9SPIR</name>
<dbReference type="EMBL" id="QUWK01000016">
    <property type="protein sequence ID" value="RFU93879.1"/>
    <property type="molecule type" value="Genomic_DNA"/>
</dbReference>
<sequence length="98" mass="11153">MNTYEISVPVLNDRSTAPEGKSGLIVSFLFDYELTRRIEEGRWYEEFESHIKEMMIASLSESVYPELKEHILFSFTASPLGIERNIHSSEGAIVGLVI</sequence>
<gene>
    <name evidence="1" type="ORF">DYP60_12505</name>
</gene>
<comment type="caution">
    <text evidence="1">The sequence shown here is derived from an EMBL/GenBank/DDBJ whole genome shotgun (WGS) entry which is preliminary data.</text>
</comment>
<reference evidence="1 2" key="2">
    <citation type="submission" date="2018-09" db="EMBL/GenBank/DDBJ databases">
        <title>Genome of Sphaerochaeta halotolerans strain 4-11.</title>
        <authorList>
            <person name="Nazina T.N."/>
            <person name="Sokolova D.S."/>
        </authorList>
    </citation>
    <scope>NUCLEOTIDE SEQUENCE [LARGE SCALE GENOMIC DNA]</scope>
    <source>
        <strain evidence="1 2">4-11</strain>
    </source>
</reference>
<protein>
    <submittedName>
        <fullName evidence="1">Uncharacterized protein</fullName>
    </submittedName>
</protein>
<dbReference type="AlphaFoldDB" id="A0A372MDK7"/>
<proteinExistence type="predicted"/>
<accession>A0A372MDK7</accession>
<reference evidence="2" key="1">
    <citation type="submission" date="2018-08" db="EMBL/GenBank/DDBJ databases">
        <authorList>
            <person name="Grouzdev D.S."/>
            <person name="Krutkina M.S."/>
        </authorList>
    </citation>
    <scope>NUCLEOTIDE SEQUENCE [LARGE SCALE GENOMIC DNA]</scope>
    <source>
        <strain evidence="2">4-11</strain>
    </source>
</reference>
<keyword evidence="2" id="KW-1185">Reference proteome</keyword>
<dbReference type="Proteomes" id="UP000264002">
    <property type="component" value="Unassembled WGS sequence"/>
</dbReference>
<dbReference type="RefSeq" id="WP_117331351.1">
    <property type="nucleotide sequence ID" value="NZ_QUWK01000016.1"/>
</dbReference>
<evidence type="ECO:0000313" key="2">
    <source>
        <dbReference type="Proteomes" id="UP000264002"/>
    </source>
</evidence>